<comment type="caution">
    <text evidence="3">The sequence shown here is derived from an EMBL/GenBank/DDBJ whole genome shotgun (WGS) entry which is preliminary data.</text>
</comment>
<accession>A0A498LU56</accession>
<comment type="similarity">
    <text evidence="1">Belongs to the phospholipid scramblase family.</text>
</comment>
<dbReference type="InterPro" id="IPR001006">
    <property type="entry name" value="Procol_lys_dOase"/>
</dbReference>
<dbReference type="InterPro" id="IPR050757">
    <property type="entry name" value="Collagen_mod_GT25"/>
</dbReference>
<evidence type="ECO:0000313" key="4">
    <source>
        <dbReference type="Proteomes" id="UP000290572"/>
    </source>
</evidence>
<evidence type="ECO:0000313" key="3">
    <source>
        <dbReference type="EMBL" id="RXN11988.1"/>
    </source>
</evidence>
<keyword evidence="5" id="KW-1267">Proteomics identification</keyword>
<dbReference type="InterPro" id="IPR029044">
    <property type="entry name" value="Nucleotide-diphossugar_trans"/>
</dbReference>
<dbReference type="GO" id="GO:0005783">
    <property type="term" value="C:endoplasmic reticulum"/>
    <property type="evidence" value="ECO:0007669"/>
    <property type="project" value="TreeGrafter"/>
</dbReference>
<dbReference type="Pfam" id="PF25342">
    <property type="entry name" value="GT_PLOD"/>
    <property type="match status" value="1"/>
</dbReference>
<name>A0A498LU56_LABRO</name>
<dbReference type="SUPFAM" id="SSF53448">
    <property type="entry name" value="Nucleotide-diphospho-sugar transferases"/>
    <property type="match status" value="1"/>
</dbReference>
<evidence type="ECO:0000256" key="1">
    <source>
        <dbReference type="ARBA" id="ARBA00005350"/>
    </source>
</evidence>
<feature type="domain" description="PLOD1-3-like GT" evidence="2">
    <location>
        <begin position="297"/>
        <end position="540"/>
    </location>
</feature>
<dbReference type="PROSITE" id="PS01325">
    <property type="entry name" value="LYS_HYDROXYLASE"/>
    <property type="match status" value="1"/>
</dbReference>
<evidence type="ECO:0007829" key="5">
    <source>
        <dbReference type="PeptideAtlas" id="A0A498LU56"/>
    </source>
</evidence>
<dbReference type="STRING" id="84645.A0A498LU56"/>
<dbReference type="InterPro" id="IPR057589">
    <property type="entry name" value="GT_PLOD"/>
</dbReference>
<keyword evidence="3" id="KW-0223">Dioxygenase</keyword>
<dbReference type="Pfam" id="PF03803">
    <property type="entry name" value="Scramblase"/>
    <property type="match status" value="1"/>
</dbReference>
<dbReference type="InterPro" id="IPR025659">
    <property type="entry name" value="Tubby-like_C"/>
</dbReference>
<dbReference type="Proteomes" id="UP000290572">
    <property type="component" value="Unassembled WGS sequence"/>
</dbReference>
<dbReference type="AlphaFoldDB" id="A0A498LU56"/>
<dbReference type="CDD" id="cd00761">
    <property type="entry name" value="Glyco_tranf_GTA_type"/>
    <property type="match status" value="1"/>
</dbReference>
<dbReference type="PANTHER" id="PTHR10730:SF6">
    <property type="entry name" value="PROCOLLAGEN-LYSINE,2-OXOGLUTARATE 5-DIOXYGENASE 2"/>
    <property type="match status" value="1"/>
</dbReference>
<keyword evidence="3" id="KW-0560">Oxidoreductase</keyword>
<dbReference type="Gene3D" id="3.90.550.10">
    <property type="entry name" value="Spore Coat Polysaccharide Biosynthesis Protein SpsA, Chain A"/>
    <property type="match status" value="1"/>
</dbReference>
<dbReference type="InterPro" id="IPR005552">
    <property type="entry name" value="Scramblase"/>
</dbReference>
<reference evidence="3 4" key="1">
    <citation type="submission" date="2018-03" db="EMBL/GenBank/DDBJ databases">
        <title>Draft genome sequence of Rohu Carp (Labeo rohita).</title>
        <authorList>
            <person name="Das P."/>
            <person name="Kushwaha B."/>
            <person name="Joshi C.G."/>
            <person name="Kumar D."/>
            <person name="Nagpure N.S."/>
            <person name="Sahoo L."/>
            <person name="Das S.P."/>
            <person name="Bit A."/>
            <person name="Patnaik S."/>
            <person name="Meher P.K."/>
            <person name="Jayasankar P."/>
            <person name="Koringa P.G."/>
            <person name="Patel N.V."/>
            <person name="Hinsu A.T."/>
            <person name="Kumar R."/>
            <person name="Pandey M."/>
            <person name="Agarwal S."/>
            <person name="Srivastava S."/>
            <person name="Singh M."/>
            <person name="Iquebal M.A."/>
            <person name="Jaiswal S."/>
            <person name="Angadi U.B."/>
            <person name="Kumar N."/>
            <person name="Raza M."/>
            <person name="Shah T.M."/>
            <person name="Rai A."/>
            <person name="Jena J.K."/>
        </authorList>
    </citation>
    <scope>NUCLEOTIDE SEQUENCE [LARGE SCALE GENOMIC DNA]</scope>
    <source>
        <strain evidence="3">DASCIFA01</strain>
        <tissue evidence="3">Testis</tissue>
    </source>
</reference>
<keyword evidence="4" id="KW-1185">Reference proteome</keyword>
<dbReference type="PANTHER" id="PTHR10730">
    <property type="entry name" value="PROCOLLAGEN-LYSINE,2-OXOGLUTARATE 5-DIOXYGENASE/GLYCOSYLTRANSFERASE 25 FAMILY MEMBER"/>
    <property type="match status" value="1"/>
</dbReference>
<dbReference type="GO" id="GO:0017128">
    <property type="term" value="F:phospholipid scramblase activity"/>
    <property type="evidence" value="ECO:0007669"/>
    <property type="project" value="InterPro"/>
</dbReference>
<sequence>MHPMNMYMVPNQGIPGCPPGLEYLTQVDQLLIKQKVELIEALAGFESNNKYEIRNSMGQNVFYAVEENDCLTRQCCGPLRSFTIRVLDNFGQEIITVNRPLKCMSCFFPCCLQELEVQAPPGNTVGYVVQQWHPFFPKFTIENEHRETVLKLQGPFCGWSCLPDVDFEILTMDEVGIGKISKQWTGLLREAFTDSDNFGIQFPMDLDVRMKAVMIGACFLIVIYDRAFIVDPGAFRTDRALTSRITQNFANLFVHIVSEDFTEAAMGHHWCFYAFILTLMSCVHYSLSMERNKDIPTEKLLVLTVATQETDGFHRFMQSANYFKFNVKVLGMGEEWKGGDVGRSIGGGQKVRLLKDAMGSLADQEDLVVLFVDSYDLIFAGGPEEILRKFQKTNHKLVFAAEGIIWPDQRLAEKYPSVRSGKRFLNSGGFIGFAPYVQKIVNQWELHDNDDDQLFYTKIYVDPLQRERLNMTLDHKCEIFQNLNGAVDEVLLKFGTERVRVRNTVYNSLPAVIHGNVNTKIYFNYLANYIPNAWNYEQGCTICDQDMVDLSELKEFPQVNVGIYIEQPTPFLPEFLERILSLDYPKDKLNIFVHNSEVYHEKHIQKFWEQNKDVFHSFKVVGPEENLTQGEARNMGMDLCRKDQSCDYYFSIDADVMLTNRQTLKLLIEQNSGVWNIPFMAHIYLIKGQTLRNELKDRNVFVLERLDPDMAMCRNARDLGLFMYVTNRHEFGRLISTANYNTSHHNNDLWQLFENPLDWREKYIHPNYTRIFTDNILEQPCPDVFWFPVLSEKACDELVDEMENYGSWSGGKHEDRRITGGYESVPTDDIHMKQIDFDKEWLHFIREFISPVTLKVFSGYYTKGYAIMNFVVKYTPNRQAYLRPHHDSSTFTINIALNNKGLDFQAS</sequence>
<organism evidence="3 4">
    <name type="scientific">Labeo rohita</name>
    <name type="common">Indian major carp</name>
    <name type="synonym">Cyprinus rohita</name>
    <dbReference type="NCBI Taxonomy" id="84645"/>
    <lineage>
        <taxon>Eukaryota</taxon>
        <taxon>Metazoa</taxon>
        <taxon>Chordata</taxon>
        <taxon>Craniata</taxon>
        <taxon>Vertebrata</taxon>
        <taxon>Euteleostomi</taxon>
        <taxon>Actinopterygii</taxon>
        <taxon>Neopterygii</taxon>
        <taxon>Teleostei</taxon>
        <taxon>Ostariophysi</taxon>
        <taxon>Cypriniformes</taxon>
        <taxon>Cyprinidae</taxon>
        <taxon>Labeoninae</taxon>
        <taxon>Labeonini</taxon>
        <taxon>Labeo</taxon>
    </lineage>
</organism>
<proteinExistence type="evidence at protein level"/>
<dbReference type="GO" id="GO:0008475">
    <property type="term" value="F:procollagen-lysine 5-dioxygenase activity"/>
    <property type="evidence" value="ECO:0007669"/>
    <property type="project" value="InterPro"/>
</dbReference>
<gene>
    <name evidence="3" type="ORF">ROHU_037281</name>
</gene>
<evidence type="ECO:0000259" key="2">
    <source>
        <dbReference type="Pfam" id="PF25342"/>
    </source>
</evidence>
<dbReference type="SUPFAM" id="SSF54518">
    <property type="entry name" value="Tubby C-terminal domain-like"/>
    <property type="match status" value="1"/>
</dbReference>
<dbReference type="EMBL" id="QBIY01013101">
    <property type="protein sequence ID" value="RXN11988.1"/>
    <property type="molecule type" value="Genomic_DNA"/>
</dbReference>
<protein>
    <submittedName>
        <fullName evidence="3">Procollagen-lysine,2-oxoglutarate 5-dioxygenase 2 isoform X2</fullName>
    </submittedName>
</protein>